<keyword evidence="3 4" id="KW-0479">Metal-binding</keyword>
<dbReference type="GO" id="GO:0017136">
    <property type="term" value="F:histone deacetylase activity, NAD-dependent"/>
    <property type="evidence" value="ECO:0007669"/>
    <property type="project" value="TreeGrafter"/>
</dbReference>
<dbReference type="InterPro" id="IPR027546">
    <property type="entry name" value="Sirtuin_class_III"/>
</dbReference>
<accession>A0A4S2H1A5</accession>
<dbReference type="OrthoDB" id="9800582at2"/>
<feature type="binding site" evidence="3">
    <location>
        <begin position="130"/>
        <end position="133"/>
    </location>
    <ligand>
        <name>NAD(+)</name>
        <dbReference type="ChEBI" id="CHEBI:57540"/>
    </ligand>
</feature>
<feature type="domain" description="Deacetylase sirtuin-type" evidence="5">
    <location>
        <begin position="20"/>
        <end position="273"/>
    </location>
</feature>
<keyword evidence="3 4" id="KW-0862">Zinc</keyword>
<feature type="binding site" evidence="3 4">
    <location>
        <position position="159"/>
    </location>
    <ligand>
        <name>Zn(2+)</name>
        <dbReference type="ChEBI" id="CHEBI:29105"/>
    </ligand>
</feature>
<protein>
    <recommendedName>
        <fullName evidence="3">NAD-dependent protein deacylase</fullName>
        <ecNumber evidence="3">2.3.1.286</ecNumber>
    </recommendedName>
    <alternativeName>
        <fullName evidence="3">Regulatory protein SIR2 homolog</fullName>
    </alternativeName>
</protein>
<feature type="binding site" evidence="3">
    <location>
        <begin position="215"/>
        <end position="217"/>
    </location>
    <ligand>
        <name>NAD(+)</name>
        <dbReference type="ChEBI" id="CHEBI:57540"/>
    </ligand>
</feature>
<evidence type="ECO:0000259" key="5">
    <source>
        <dbReference type="PROSITE" id="PS50305"/>
    </source>
</evidence>
<dbReference type="InterPro" id="IPR003000">
    <property type="entry name" value="Sirtuin"/>
</dbReference>
<sequence length="274" mass="29687">MPVSRSEIEGSRAAFRDLREPGPCRRLGPVQGGRVQRVTTNLVILTGAGVSAESGLGTFRDTGGIWSKFDPMKLATPEGFAADPEAVHAFYNARRDNLLAATPNPAHHALAELERAWREERRGDFLLVTQNIDNLHEQAGSEALLHMHGELLKSRCERCGHLFEHTDALSLERVCEGCGKAGGLRPHVVWFGEMPLGLDRIYEALARCDLFVAVGTSGTVYPAAGFVQEALSAGAHTVELSLEPGEVSALFAERHHGPASRVVPEWARRAGGRA</sequence>
<feature type="binding site" evidence="3 4">
    <location>
        <position position="156"/>
    </location>
    <ligand>
        <name>Zn(2+)</name>
        <dbReference type="ChEBI" id="CHEBI:29105"/>
    </ligand>
</feature>
<comment type="function">
    <text evidence="3">NAD-dependent lysine deacetylase and desuccinylase that specifically removes acetyl and succinyl groups on target proteins. Modulates the activities of several proteins which are inactive in their acylated form.</text>
</comment>
<comment type="caution">
    <text evidence="3">Lacks conserved residue(s) required for the propagation of feature annotation.</text>
</comment>
<gene>
    <name evidence="3" type="primary">cobB</name>
    <name evidence="6" type="ORF">E5163_07405</name>
</gene>
<evidence type="ECO:0000256" key="4">
    <source>
        <dbReference type="PROSITE-ProRule" id="PRU00236"/>
    </source>
</evidence>
<dbReference type="InterPro" id="IPR026590">
    <property type="entry name" value="Ssirtuin_cat_dom"/>
</dbReference>
<keyword evidence="1" id="KW-0808">Transferase</keyword>
<dbReference type="InterPro" id="IPR050134">
    <property type="entry name" value="NAD-dep_sirtuin_deacylases"/>
</dbReference>
<keyword evidence="2 3" id="KW-0520">NAD</keyword>
<evidence type="ECO:0000256" key="1">
    <source>
        <dbReference type="ARBA" id="ARBA00022679"/>
    </source>
</evidence>
<comment type="subcellular location">
    <subcellularLocation>
        <location evidence="3">Cytoplasm</location>
    </subcellularLocation>
</comment>
<comment type="catalytic activity">
    <reaction evidence="3">
        <text>N(6)-succinyl-L-lysyl-[protein] + NAD(+) + H2O = 2''-O-succinyl-ADP-D-ribose + nicotinamide + L-lysyl-[protein]</text>
        <dbReference type="Rhea" id="RHEA:47668"/>
        <dbReference type="Rhea" id="RHEA-COMP:9752"/>
        <dbReference type="Rhea" id="RHEA-COMP:11877"/>
        <dbReference type="ChEBI" id="CHEBI:15377"/>
        <dbReference type="ChEBI" id="CHEBI:17154"/>
        <dbReference type="ChEBI" id="CHEBI:29969"/>
        <dbReference type="ChEBI" id="CHEBI:57540"/>
        <dbReference type="ChEBI" id="CHEBI:87830"/>
        <dbReference type="ChEBI" id="CHEBI:87832"/>
    </reaction>
</comment>
<dbReference type="AlphaFoldDB" id="A0A4S2H1A5"/>
<dbReference type="EMBL" id="SRXW01000002">
    <property type="protein sequence ID" value="TGY88952.1"/>
    <property type="molecule type" value="Genomic_DNA"/>
</dbReference>
<proteinExistence type="inferred from homology"/>
<dbReference type="PROSITE" id="PS50305">
    <property type="entry name" value="SIRTUIN"/>
    <property type="match status" value="1"/>
</dbReference>
<feature type="binding site" evidence="3 4">
    <location>
        <position position="175"/>
    </location>
    <ligand>
        <name>Zn(2+)</name>
        <dbReference type="ChEBI" id="CHEBI:29105"/>
    </ligand>
</feature>
<feature type="binding site" evidence="3">
    <location>
        <position position="94"/>
    </location>
    <ligand>
        <name>substrate</name>
    </ligand>
</feature>
<dbReference type="Gene3D" id="3.40.50.1220">
    <property type="entry name" value="TPP-binding domain"/>
    <property type="match status" value="1"/>
</dbReference>
<dbReference type="HAMAP" id="MF_01121">
    <property type="entry name" value="Sirtuin_ClassIII"/>
    <property type="match status" value="1"/>
</dbReference>
<dbReference type="CDD" id="cd01412">
    <property type="entry name" value="SIRT5_Af1_CobB"/>
    <property type="match status" value="1"/>
</dbReference>
<feature type="binding site" evidence="3">
    <location>
        <begin position="47"/>
        <end position="66"/>
    </location>
    <ligand>
        <name>NAD(+)</name>
        <dbReference type="ChEBI" id="CHEBI:57540"/>
    </ligand>
</feature>
<dbReference type="GO" id="GO:0070403">
    <property type="term" value="F:NAD+ binding"/>
    <property type="evidence" value="ECO:0007669"/>
    <property type="project" value="UniProtKB-UniRule"/>
</dbReference>
<evidence type="ECO:0000313" key="6">
    <source>
        <dbReference type="EMBL" id="TGY88952.1"/>
    </source>
</evidence>
<dbReference type="GO" id="GO:0036055">
    <property type="term" value="F:protein-succinyllysine desuccinylase activity"/>
    <property type="evidence" value="ECO:0007669"/>
    <property type="project" value="UniProtKB-UniRule"/>
</dbReference>
<name>A0A4S2H1A5_9PROT</name>
<organism evidence="6 7">
    <name type="scientific">Marinicauda algicola</name>
    <dbReference type="NCBI Taxonomy" id="2029849"/>
    <lineage>
        <taxon>Bacteria</taxon>
        <taxon>Pseudomonadati</taxon>
        <taxon>Pseudomonadota</taxon>
        <taxon>Alphaproteobacteria</taxon>
        <taxon>Maricaulales</taxon>
        <taxon>Maricaulaceae</taxon>
        <taxon>Marinicauda</taxon>
    </lineage>
</organism>
<dbReference type="GO" id="GO:0005737">
    <property type="term" value="C:cytoplasm"/>
    <property type="evidence" value="ECO:0007669"/>
    <property type="project" value="UniProtKB-SubCell"/>
</dbReference>
<comment type="cofactor">
    <cofactor evidence="3">
        <name>Zn(2+)</name>
        <dbReference type="ChEBI" id="CHEBI:29105"/>
    </cofactor>
    <text evidence="3">Binds 1 zinc ion per subunit.</text>
</comment>
<dbReference type="PANTHER" id="PTHR11085">
    <property type="entry name" value="NAD-DEPENDENT PROTEIN DEACYLASE SIRTUIN-5, MITOCHONDRIAL-RELATED"/>
    <property type="match status" value="1"/>
</dbReference>
<feature type="active site" description="Proton acceptor" evidence="3 4">
    <location>
        <position position="148"/>
    </location>
</feature>
<comment type="similarity">
    <text evidence="3">Belongs to the sirtuin family. Class III subfamily.</text>
</comment>
<comment type="domain">
    <text evidence="3">2 residues (Tyr-91 and Arg-94) present in a large hydrophobic pocket are probably involved in substrate specificity. They are important for desuccinylation activity, but dispensable for deacetylation activity.</text>
</comment>
<keyword evidence="3" id="KW-0963">Cytoplasm</keyword>
<dbReference type="PANTHER" id="PTHR11085:SF4">
    <property type="entry name" value="NAD-DEPENDENT PROTEIN DEACYLASE"/>
    <property type="match status" value="1"/>
</dbReference>
<keyword evidence="7" id="KW-1185">Reference proteome</keyword>
<dbReference type="GO" id="GO:0036054">
    <property type="term" value="F:protein-malonyllysine demalonylase activity"/>
    <property type="evidence" value="ECO:0007669"/>
    <property type="project" value="InterPro"/>
</dbReference>
<feature type="binding site" evidence="3">
    <location>
        <position position="259"/>
    </location>
    <ligand>
        <name>NAD(+)</name>
        <dbReference type="ChEBI" id="CHEBI:57540"/>
    </ligand>
</feature>
<comment type="catalytic activity">
    <reaction evidence="3">
        <text>N(6)-acetyl-L-lysyl-[protein] + NAD(+) + H2O = 2''-O-acetyl-ADP-D-ribose + nicotinamide + L-lysyl-[protein]</text>
        <dbReference type="Rhea" id="RHEA:43636"/>
        <dbReference type="Rhea" id="RHEA-COMP:9752"/>
        <dbReference type="Rhea" id="RHEA-COMP:10731"/>
        <dbReference type="ChEBI" id="CHEBI:15377"/>
        <dbReference type="ChEBI" id="CHEBI:17154"/>
        <dbReference type="ChEBI" id="CHEBI:29969"/>
        <dbReference type="ChEBI" id="CHEBI:57540"/>
        <dbReference type="ChEBI" id="CHEBI:61930"/>
        <dbReference type="ChEBI" id="CHEBI:83767"/>
        <dbReference type="EC" id="2.3.1.286"/>
    </reaction>
</comment>
<evidence type="ECO:0000256" key="3">
    <source>
        <dbReference type="HAMAP-Rule" id="MF_01121"/>
    </source>
</evidence>
<evidence type="ECO:0000256" key="2">
    <source>
        <dbReference type="ARBA" id="ARBA00023027"/>
    </source>
</evidence>
<dbReference type="Proteomes" id="UP000308054">
    <property type="component" value="Unassembled WGS sequence"/>
</dbReference>
<dbReference type="InterPro" id="IPR026591">
    <property type="entry name" value="Sirtuin_cat_small_dom_sf"/>
</dbReference>
<feature type="binding site" evidence="3">
    <location>
        <position position="91"/>
    </location>
    <ligand>
        <name>substrate</name>
    </ligand>
</feature>
<feature type="binding site" evidence="3 4">
    <location>
        <position position="178"/>
    </location>
    <ligand>
        <name>Zn(2+)</name>
        <dbReference type="ChEBI" id="CHEBI:29105"/>
    </ligand>
</feature>
<dbReference type="Pfam" id="PF02146">
    <property type="entry name" value="SIR2"/>
    <property type="match status" value="1"/>
</dbReference>
<evidence type="ECO:0000313" key="7">
    <source>
        <dbReference type="Proteomes" id="UP000308054"/>
    </source>
</evidence>
<dbReference type="SUPFAM" id="SSF52467">
    <property type="entry name" value="DHS-like NAD/FAD-binding domain"/>
    <property type="match status" value="1"/>
</dbReference>
<comment type="caution">
    <text evidence="6">The sequence shown here is derived from an EMBL/GenBank/DDBJ whole genome shotgun (WGS) entry which is preliminary data.</text>
</comment>
<reference evidence="6 7" key="1">
    <citation type="journal article" date="2017" name="Int. J. Syst. Evol. Microbiol.">
        <title>Marinicauda algicola sp. nov., isolated from a marine red alga Rhodosorus marinus.</title>
        <authorList>
            <person name="Jeong S.E."/>
            <person name="Jeon S.H."/>
            <person name="Chun B.H."/>
            <person name="Kim D.W."/>
            <person name="Jeon C.O."/>
        </authorList>
    </citation>
    <scope>NUCLEOTIDE SEQUENCE [LARGE SCALE GENOMIC DNA]</scope>
    <source>
        <strain evidence="6 7">JCM 31718</strain>
    </source>
</reference>
<dbReference type="EC" id="2.3.1.286" evidence="3"/>
<dbReference type="InterPro" id="IPR029035">
    <property type="entry name" value="DHS-like_NAD/FAD-binding_dom"/>
</dbReference>
<dbReference type="GO" id="GO:0008270">
    <property type="term" value="F:zinc ion binding"/>
    <property type="evidence" value="ECO:0007669"/>
    <property type="project" value="UniProtKB-UniRule"/>
</dbReference>
<dbReference type="Gene3D" id="3.30.1600.10">
    <property type="entry name" value="SIR2/SIRT2 'Small Domain"/>
    <property type="match status" value="1"/>
</dbReference>